<dbReference type="AlphaFoldDB" id="A0A4D6MF17"/>
<protein>
    <submittedName>
        <fullName evidence="1">Uncharacterized protein</fullName>
    </submittedName>
</protein>
<dbReference type="Proteomes" id="UP000501690">
    <property type="component" value="Linkage Group LG7"/>
</dbReference>
<proteinExistence type="predicted"/>
<name>A0A4D6MF17_VIGUN</name>
<evidence type="ECO:0000313" key="2">
    <source>
        <dbReference type="Proteomes" id="UP000501690"/>
    </source>
</evidence>
<evidence type="ECO:0000313" key="1">
    <source>
        <dbReference type="EMBL" id="QCE00033.1"/>
    </source>
</evidence>
<sequence length="168" mass="18325">MVVRGAAELARSVVARVNDEEDAVRGGAVAWCRFQRRVRVVAADASRTLRCRGWLRVGGGEKQDGGAVLMVVAGTRGGGENGGALLVVVLLMVAELVLWWPPRWLVAAMAAGASRWPEEVRRCGGGCHGGGRRWRRRLPWWVEGEEKIRVRVLGDGDDDVAAFHWTAC</sequence>
<gene>
    <name evidence="1" type="ORF">DEO72_LG7g1319</name>
</gene>
<keyword evidence="2" id="KW-1185">Reference proteome</keyword>
<dbReference type="EMBL" id="CP039351">
    <property type="protein sequence ID" value="QCE00033.1"/>
    <property type="molecule type" value="Genomic_DNA"/>
</dbReference>
<accession>A0A4D6MF17</accession>
<organism evidence="1 2">
    <name type="scientific">Vigna unguiculata</name>
    <name type="common">Cowpea</name>
    <dbReference type="NCBI Taxonomy" id="3917"/>
    <lineage>
        <taxon>Eukaryota</taxon>
        <taxon>Viridiplantae</taxon>
        <taxon>Streptophyta</taxon>
        <taxon>Embryophyta</taxon>
        <taxon>Tracheophyta</taxon>
        <taxon>Spermatophyta</taxon>
        <taxon>Magnoliopsida</taxon>
        <taxon>eudicotyledons</taxon>
        <taxon>Gunneridae</taxon>
        <taxon>Pentapetalae</taxon>
        <taxon>rosids</taxon>
        <taxon>fabids</taxon>
        <taxon>Fabales</taxon>
        <taxon>Fabaceae</taxon>
        <taxon>Papilionoideae</taxon>
        <taxon>50 kb inversion clade</taxon>
        <taxon>NPAAA clade</taxon>
        <taxon>indigoferoid/millettioid clade</taxon>
        <taxon>Phaseoleae</taxon>
        <taxon>Vigna</taxon>
    </lineage>
</organism>
<reference evidence="1 2" key="1">
    <citation type="submission" date="2019-04" db="EMBL/GenBank/DDBJ databases">
        <title>An improved genome assembly and genetic linkage map for asparagus bean, Vigna unguiculata ssp. sesquipedialis.</title>
        <authorList>
            <person name="Xia Q."/>
            <person name="Zhang R."/>
            <person name="Dong Y."/>
        </authorList>
    </citation>
    <scope>NUCLEOTIDE SEQUENCE [LARGE SCALE GENOMIC DNA]</scope>
    <source>
        <tissue evidence="1">Leaf</tissue>
    </source>
</reference>